<evidence type="ECO:0000313" key="8">
    <source>
        <dbReference type="EMBL" id="MBB6041383.1"/>
    </source>
</evidence>
<dbReference type="GeneID" id="85014902"/>
<dbReference type="GO" id="GO:0046872">
    <property type="term" value="F:metal ion binding"/>
    <property type="evidence" value="ECO:0007669"/>
    <property type="project" value="UniProtKB-KW"/>
</dbReference>
<reference evidence="8 9" key="1">
    <citation type="submission" date="2020-08" db="EMBL/GenBank/DDBJ databases">
        <title>Genomic Encyclopedia of Type Strains, Phase IV (KMG-IV): sequencing the most valuable type-strain genomes for metagenomic binning, comparative biology and taxonomic classification.</title>
        <authorList>
            <person name="Goeker M."/>
        </authorList>
    </citation>
    <scope>NUCLEOTIDE SEQUENCE [LARGE SCALE GENOMIC DNA]</scope>
    <source>
        <strain evidence="8 9">DSM 17245</strain>
    </source>
</reference>
<dbReference type="RefSeq" id="WP_183684010.1">
    <property type="nucleotide sequence ID" value="NZ_JACHHH010000006.1"/>
</dbReference>
<name>A0A7W9SFV2_9FIRM</name>
<proteinExistence type="predicted"/>
<evidence type="ECO:0000256" key="6">
    <source>
        <dbReference type="ARBA" id="ARBA00049417"/>
    </source>
</evidence>
<dbReference type="GO" id="GO:0008803">
    <property type="term" value="F:bis(5'-nucleosyl)-tetraphosphatase (symmetrical) activity"/>
    <property type="evidence" value="ECO:0007669"/>
    <property type="project" value="UniProtKB-EC"/>
</dbReference>
<dbReference type="InterPro" id="IPR005249">
    <property type="entry name" value="YqeK"/>
</dbReference>
<dbReference type="PANTHER" id="PTHR35795:SF1">
    <property type="entry name" value="BIS(5'-NUCLEOSYL)-TETRAPHOSPHATASE, SYMMETRICAL"/>
    <property type="match status" value="1"/>
</dbReference>
<dbReference type="SMART" id="SM00471">
    <property type="entry name" value="HDc"/>
    <property type="match status" value="1"/>
</dbReference>
<evidence type="ECO:0000256" key="1">
    <source>
        <dbReference type="ARBA" id="ARBA00012506"/>
    </source>
</evidence>
<keyword evidence="4 8" id="KW-0378">Hydrolase</keyword>
<dbReference type="PROSITE" id="PS51831">
    <property type="entry name" value="HD"/>
    <property type="match status" value="1"/>
</dbReference>
<dbReference type="Gene3D" id="1.10.3210.10">
    <property type="entry name" value="Hypothetical protein af1432"/>
    <property type="match status" value="1"/>
</dbReference>
<evidence type="ECO:0000256" key="3">
    <source>
        <dbReference type="ARBA" id="ARBA00022741"/>
    </source>
</evidence>
<evidence type="ECO:0000256" key="5">
    <source>
        <dbReference type="ARBA" id="ARBA00023004"/>
    </source>
</evidence>
<feature type="domain" description="HD" evidence="7">
    <location>
        <begin position="25"/>
        <end position="140"/>
    </location>
</feature>
<dbReference type="AlphaFoldDB" id="A0A7W9SFV2"/>
<evidence type="ECO:0000256" key="4">
    <source>
        <dbReference type="ARBA" id="ARBA00022801"/>
    </source>
</evidence>
<dbReference type="InterPro" id="IPR003607">
    <property type="entry name" value="HD/PDEase_dom"/>
</dbReference>
<comment type="caution">
    <text evidence="8">The sequence shown here is derived from an EMBL/GenBank/DDBJ whole genome shotgun (WGS) entry which is preliminary data.</text>
</comment>
<organism evidence="8 9">
    <name type="scientific">Oribacterium sinus</name>
    <dbReference type="NCBI Taxonomy" id="237576"/>
    <lineage>
        <taxon>Bacteria</taxon>
        <taxon>Bacillati</taxon>
        <taxon>Bacillota</taxon>
        <taxon>Clostridia</taxon>
        <taxon>Lachnospirales</taxon>
        <taxon>Lachnospiraceae</taxon>
        <taxon>Oribacterium</taxon>
    </lineage>
</organism>
<dbReference type="EC" id="3.6.1.41" evidence="1"/>
<dbReference type="Proteomes" id="UP000522163">
    <property type="component" value="Unassembled WGS sequence"/>
</dbReference>
<keyword evidence="5" id="KW-0408">Iron</keyword>
<dbReference type="Pfam" id="PF01966">
    <property type="entry name" value="HD"/>
    <property type="match status" value="1"/>
</dbReference>
<dbReference type="SUPFAM" id="SSF109604">
    <property type="entry name" value="HD-domain/PDEase-like"/>
    <property type="match status" value="1"/>
</dbReference>
<dbReference type="InterPro" id="IPR006674">
    <property type="entry name" value="HD_domain"/>
</dbReference>
<evidence type="ECO:0000313" key="9">
    <source>
        <dbReference type="Proteomes" id="UP000522163"/>
    </source>
</evidence>
<dbReference type="GO" id="GO:0000166">
    <property type="term" value="F:nucleotide binding"/>
    <property type="evidence" value="ECO:0007669"/>
    <property type="project" value="UniProtKB-KW"/>
</dbReference>
<comment type="catalytic activity">
    <reaction evidence="6">
        <text>P(1),P(4)-bis(5'-adenosyl) tetraphosphate + H2O = 2 ADP + 2 H(+)</text>
        <dbReference type="Rhea" id="RHEA:24252"/>
        <dbReference type="ChEBI" id="CHEBI:15377"/>
        <dbReference type="ChEBI" id="CHEBI:15378"/>
        <dbReference type="ChEBI" id="CHEBI:58141"/>
        <dbReference type="ChEBI" id="CHEBI:456216"/>
        <dbReference type="EC" id="3.6.1.41"/>
    </reaction>
</comment>
<dbReference type="InterPro" id="IPR051094">
    <property type="entry name" value="Diverse_Catalytic_Enzymes"/>
</dbReference>
<dbReference type="NCBIfam" id="TIGR00488">
    <property type="entry name" value="bis(5'-nucleosyl)-tetraphosphatase (symmetrical) YqeK"/>
    <property type="match status" value="1"/>
</dbReference>
<sequence length="197" mass="22682">MEEKEFMQKIEEIRKHLQEHLKKERYEHSLSVAFTSICLAMAHGVDLQKAELAGLCHDCAKYMGKKELLEACQRDHIPLLPEYLEAPQVLHGIYGACYAKKHFQIDNEEILSAIYYHTLGKPAMTTLEKIVYLADYIEVRRGNREDLTAIREIAFKDLDLAVMLCLEASIAYVKEKGQHCCSLSLDALAYYQEKKEV</sequence>
<accession>A0A7W9SFV2</accession>
<evidence type="ECO:0000259" key="7">
    <source>
        <dbReference type="PROSITE" id="PS51831"/>
    </source>
</evidence>
<dbReference type="CDD" id="cd00077">
    <property type="entry name" value="HDc"/>
    <property type="match status" value="1"/>
</dbReference>
<dbReference type="PANTHER" id="PTHR35795">
    <property type="entry name" value="SLR1885 PROTEIN"/>
    <property type="match status" value="1"/>
</dbReference>
<protein>
    <recommendedName>
        <fullName evidence="1">bis(5'-nucleosyl)-tetraphosphatase (symmetrical)</fullName>
        <ecNumber evidence="1">3.6.1.41</ecNumber>
    </recommendedName>
</protein>
<keyword evidence="2" id="KW-0479">Metal-binding</keyword>
<keyword evidence="3" id="KW-0547">Nucleotide-binding</keyword>
<dbReference type="EMBL" id="JACHHH010000006">
    <property type="protein sequence ID" value="MBB6041383.1"/>
    <property type="molecule type" value="Genomic_DNA"/>
</dbReference>
<gene>
    <name evidence="8" type="ORF">HNQ46_001363</name>
</gene>
<evidence type="ECO:0000256" key="2">
    <source>
        <dbReference type="ARBA" id="ARBA00022723"/>
    </source>
</evidence>